<organism evidence="2 3">
    <name type="scientific">Senegalia massiliensis</name>
    <dbReference type="NCBI Taxonomy" id="1720316"/>
    <lineage>
        <taxon>Bacteria</taxon>
        <taxon>Bacillati</taxon>
        <taxon>Bacillota</taxon>
        <taxon>Clostridia</taxon>
        <taxon>Eubacteriales</taxon>
        <taxon>Clostridiaceae</taxon>
        <taxon>Senegalia</taxon>
    </lineage>
</organism>
<dbReference type="EMBL" id="QXXA01000004">
    <property type="protein sequence ID" value="NBI05829.1"/>
    <property type="molecule type" value="Genomic_DNA"/>
</dbReference>
<dbReference type="OrthoDB" id="9783299at2"/>
<keyword evidence="3" id="KW-1185">Reference proteome</keyword>
<sequence>MYYNTKNYGYGYNTSYARILHASPDAPGVDVYLNNTLIAQNLTYENFTEYLPLMNGRYNVQVFATGTRSNPVIDTVINIMPNSDYTIAATGFLNDIQPLVINDTSYTIPPNMSQVKFVHLVPDAPKVDVTLSDGKKLFENIGFREVSKKILVDPGRYTLQVRIAGTDDVVLTVPNVVLNPSQYYTVYAVGTVKGNKPLQAIIALDKASY</sequence>
<dbReference type="AlphaFoldDB" id="A0A845QVK9"/>
<evidence type="ECO:0000313" key="3">
    <source>
        <dbReference type="Proteomes" id="UP000467132"/>
    </source>
</evidence>
<dbReference type="InterPro" id="IPR025510">
    <property type="entry name" value="DUF4397"/>
</dbReference>
<proteinExistence type="predicted"/>
<accession>A0A845QVK9</accession>
<gene>
    <name evidence="2" type="ORF">D3Z33_03035</name>
</gene>
<evidence type="ECO:0000259" key="1">
    <source>
        <dbReference type="Pfam" id="PF14344"/>
    </source>
</evidence>
<name>A0A845QVK9_9CLOT</name>
<feature type="domain" description="DUF4397" evidence="1">
    <location>
        <begin position="15"/>
        <end position="130"/>
    </location>
</feature>
<reference evidence="2 3" key="1">
    <citation type="submission" date="2018-08" db="EMBL/GenBank/DDBJ databases">
        <title>Murine metabolic-syndrome-specific gut microbial biobank.</title>
        <authorList>
            <person name="Liu C."/>
        </authorList>
    </citation>
    <scope>NUCLEOTIDE SEQUENCE [LARGE SCALE GENOMIC DNA]</scope>
    <source>
        <strain evidence="2 3">583</strain>
    </source>
</reference>
<comment type="caution">
    <text evidence="2">The sequence shown here is derived from an EMBL/GenBank/DDBJ whole genome shotgun (WGS) entry which is preliminary data.</text>
</comment>
<dbReference type="Proteomes" id="UP000467132">
    <property type="component" value="Unassembled WGS sequence"/>
</dbReference>
<dbReference type="Pfam" id="PF14344">
    <property type="entry name" value="DUF4397"/>
    <property type="match status" value="1"/>
</dbReference>
<evidence type="ECO:0000313" key="2">
    <source>
        <dbReference type="EMBL" id="NBI05829.1"/>
    </source>
</evidence>
<protein>
    <submittedName>
        <fullName evidence="2">DUF4397 domain-containing protein</fullName>
    </submittedName>
</protein>
<dbReference type="RefSeq" id="WP_160196318.1">
    <property type="nucleotide sequence ID" value="NZ_QXXA01000004.1"/>
</dbReference>